<comment type="caution">
    <text evidence="1">The sequence shown here is derived from an EMBL/GenBank/DDBJ whole genome shotgun (WGS) entry which is preliminary data.</text>
</comment>
<dbReference type="RefSeq" id="WP_264320694.1">
    <property type="nucleotide sequence ID" value="NZ_JADEXN010000085.1"/>
</dbReference>
<sequence length="87" mass="9889">MKTLNVFLSDTIVSIQLCAIGDERFRGDLDFSVFPQIGWLDTIKTSAHLVTTAQSLTVVCEAIPREYRRTLTHNTPFWLTFSTRLAL</sequence>
<reference evidence="1" key="1">
    <citation type="submission" date="2020-10" db="EMBL/GenBank/DDBJ databases">
        <authorList>
            <person name="Castelo-Branco R."/>
            <person name="Eusebio N."/>
            <person name="Adriana R."/>
            <person name="Vieira A."/>
            <person name="Brugerolle De Fraissinette N."/>
            <person name="Rezende De Castro R."/>
            <person name="Schneider M.P."/>
            <person name="Vasconcelos V."/>
            <person name="Leao P.N."/>
        </authorList>
    </citation>
    <scope>NUCLEOTIDE SEQUENCE</scope>
    <source>
        <strain evidence="1">LEGE 11467</strain>
    </source>
</reference>
<keyword evidence="2" id="KW-1185">Reference proteome</keyword>
<accession>A0A928Z8E8</accession>
<dbReference type="AlphaFoldDB" id="A0A928Z8E8"/>
<evidence type="ECO:0000313" key="2">
    <source>
        <dbReference type="Proteomes" id="UP000621799"/>
    </source>
</evidence>
<dbReference type="EMBL" id="JADEXN010000085">
    <property type="protein sequence ID" value="MBE9040449.1"/>
    <property type="molecule type" value="Genomic_DNA"/>
</dbReference>
<dbReference type="Proteomes" id="UP000621799">
    <property type="component" value="Unassembled WGS sequence"/>
</dbReference>
<name>A0A928Z8E8_9CYAN</name>
<evidence type="ECO:0000313" key="1">
    <source>
        <dbReference type="EMBL" id="MBE9040449.1"/>
    </source>
</evidence>
<organism evidence="1 2">
    <name type="scientific">Zarconia navalis LEGE 11467</name>
    <dbReference type="NCBI Taxonomy" id="1828826"/>
    <lineage>
        <taxon>Bacteria</taxon>
        <taxon>Bacillati</taxon>
        <taxon>Cyanobacteriota</taxon>
        <taxon>Cyanophyceae</taxon>
        <taxon>Oscillatoriophycideae</taxon>
        <taxon>Oscillatoriales</taxon>
        <taxon>Oscillatoriales incertae sedis</taxon>
        <taxon>Zarconia</taxon>
        <taxon>Zarconia navalis</taxon>
    </lineage>
</organism>
<proteinExistence type="predicted"/>
<gene>
    <name evidence="1" type="ORF">IQ235_06555</name>
</gene>
<protein>
    <submittedName>
        <fullName evidence="1">Uncharacterized protein</fullName>
    </submittedName>
</protein>